<protein>
    <submittedName>
        <fullName evidence="2">Uncharacterized protein</fullName>
    </submittedName>
</protein>
<dbReference type="EMBL" id="ML741788">
    <property type="protein sequence ID" value="KAE8328008.1"/>
    <property type="molecule type" value="Genomic_DNA"/>
</dbReference>
<feature type="region of interest" description="Disordered" evidence="1">
    <location>
        <begin position="187"/>
        <end position="207"/>
    </location>
</feature>
<evidence type="ECO:0000313" key="2">
    <source>
        <dbReference type="EMBL" id="KAE8328008.1"/>
    </source>
</evidence>
<gene>
    <name evidence="2" type="ORF">BDV39DRAFT_204409</name>
</gene>
<evidence type="ECO:0000313" key="3">
    <source>
        <dbReference type="Proteomes" id="UP000325945"/>
    </source>
</evidence>
<evidence type="ECO:0000256" key="1">
    <source>
        <dbReference type="SAM" id="MobiDB-lite"/>
    </source>
</evidence>
<dbReference type="Proteomes" id="UP000325945">
    <property type="component" value="Unassembled WGS sequence"/>
</dbReference>
<keyword evidence="3" id="KW-1185">Reference proteome</keyword>
<sequence>MNNGYPSNPVSPPPLHKALLGKSALAGSWGIPLSASLASSSSVPLAHYLRSASSEQSNGINYLYAIGEYTPDNYEDWNRTYHLTRPPPRRKWWRVFGENFYYCFGIRARPINIEALLMEEGRLPPAPPAAHVPPVAPAGQTTGGTGAPAGKKGLKAWRVSGENFCCCFGVKRQTPNIEAILMAEGRLPTTGTPPTAPPPGPQATTPGTLPRPVAALKPKGNKSIWLWVQRTWFPAV</sequence>
<accession>A0A5N6X599</accession>
<proteinExistence type="predicted"/>
<organism evidence="2 3">
    <name type="scientific">Aspergillus sergii</name>
    <dbReference type="NCBI Taxonomy" id="1034303"/>
    <lineage>
        <taxon>Eukaryota</taxon>
        <taxon>Fungi</taxon>
        <taxon>Dikarya</taxon>
        <taxon>Ascomycota</taxon>
        <taxon>Pezizomycotina</taxon>
        <taxon>Eurotiomycetes</taxon>
        <taxon>Eurotiomycetidae</taxon>
        <taxon>Eurotiales</taxon>
        <taxon>Aspergillaceae</taxon>
        <taxon>Aspergillus</taxon>
        <taxon>Aspergillus subgen. Circumdati</taxon>
    </lineage>
</organism>
<reference evidence="3" key="1">
    <citation type="submission" date="2019-04" db="EMBL/GenBank/DDBJ databases">
        <title>Friends and foes A comparative genomics studyof 23 Aspergillus species from section Flavi.</title>
        <authorList>
            <consortium name="DOE Joint Genome Institute"/>
            <person name="Kjaerbolling I."/>
            <person name="Vesth T."/>
            <person name="Frisvad J.C."/>
            <person name="Nybo J.L."/>
            <person name="Theobald S."/>
            <person name="Kildgaard S."/>
            <person name="Isbrandt T."/>
            <person name="Kuo A."/>
            <person name="Sato A."/>
            <person name="Lyhne E.K."/>
            <person name="Kogle M.E."/>
            <person name="Wiebenga A."/>
            <person name="Kun R.S."/>
            <person name="Lubbers R.J."/>
            <person name="Makela M.R."/>
            <person name="Barry K."/>
            <person name="Chovatia M."/>
            <person name="Clum A."/>
            <person name="Daum C."/>
            <person name="Haridas S."/>
            <person name="He G."/>
            <person name="LaButti K."/>
            <person name="Lipzen A."/>
            <person name="Mondo S."/>
            <person name="Riley R."/>
            <person name="Salamov A."/>
            <person name="Simmons B.A."/>
            <person name="Magnuson J.K."/>
            <person name="Henrissat B."/>
            <person name="Mortensen U.H."/>
            <person name="Larsen T.O."/>
            <person name="Devries R.P."/>
            <person name="Grigoriev I.V."/>
            <person name="Machida M."/>
            <person name="Baker S.E."/>
            <person name="Andersen M.R."/>
        </authorList>
    </citation>
    <scope>NUCLEOTIDE SEQUENCE [LARGE SCALE GENOMIC DNA]</scope>
    <source>
        <strain evidence="3">CBS 130017</strain>
    </source>
</reference>
<dbReference type="AlphaFoldDB" id="A0A5N6X599"/>
<name>A0A5N6X599_9EURO</name>